<dbReference type="AlphaFoldDB" id="A0A091B218"/>
<keyword evidence="2" id="KW-1185">Reference proteome</keyword>
<evidence type="ECO:0000313" key="1">
    <source>
        <dbReference type="EMBL" id="KFN46663.1"/>
    </source>
</evidence>
<dbReference type="Proteomes" id="UP000029393">
    <property type="component" value="Unassembled WGS sequence"/>
</dbReference>
<dbReference type="STRING" id="1384056.N787_09690"/>
<accession>A0A091B218</accession>
<reference evidence="1 2" key="1">
    <citation type="submission" date="2013-09" db="EMBL/GenBank/DDBJ databases">
        <title>Genome sequencing of Arenimonas metalli.</title>
        <authorList>
            <person name="Chen F."/>
            <person name="Wang G."/>
        </authorList>
    </citation>
    <scope>NUCLEOTIDE SEQUENCE [LARGE SCALE GENOMIC DNA]</scope>
    <source>
        <strain evidence="1 2">CF5-1</strain>
    </source>
</reference>
<organism evidence="1 2">
    <name type="scientific">Arenimonas metalli CF5-1</name>
    <dbReference type="NCBI Taxonomy" id="1384056"/>
    <lineage>
        <taxon>Bacteria</taxon>
        <taxon>Pseudomonadati</taxon>
        <taxon>Pseudomonadota</taxon>
        <taxon>Gammaproteobacteria</taxon>
        <taxon>Lysobacterales</taxon>
        <taxon>Lysobacteraceae</taxon>
        <taxon>Arenimonas</taxon>
    </lineage>
</organism>
<name>A0A091B218_9GAMM</name>
<evidence type="ECO:0000313" key="2">
    <source>
        <dbReference type="Proteomes" id="UP000029393"/>
    </source>
</evidence>
<proteinExistence type="predicted"/>
<dbReference type="eggNOG" id="ENOG502ZCK2">
    <property type="taxonomic scope" value="Bacteria"/>
</dbReference>
<sequence length="173" mass="19508">MLYESLYGALSWAGYEARRQDVSIGLRVDGTDIDLVPGKQQTVLTTDHSLYRRKADTWTKTNVLSHISHIRNGGRQAETRVMKLWRNQARLQFPSFYLELAVIEALRGSSAMSLSFRVGEVYRYLAGPFASARFVDPANTNNVISNDLTVVEKNAIRFAASRALQTPWGDLVR</sequence>
<dbReference type="EMBL" id="AVCK01000014">
    <property type="protein sequence ID" value="KFN46663.1"/>
    <property type="molecule type" value="Genomic_DNA"/>
</dbReference>
<comment type="caution">
    <text evidence="1">The sequence shown here is derived from an EMBL/GenBank/DDBJ whole genome shotgun (WGS) entry which is preliminary data.</text>
</comment>
<protein>
    <submittedName>
        <fullName evidence="1">Uncharacterized protein</fullName>
    </submittedName>
</protein>
<gene>
    <name evidence="1" type="ORF">N787_09690</name>
</gene>